<dbReference type="Proteomes" id="UP000053797">
    <property type="component" value="Unassembled WGS sequence"/>
</dbReference>
<proteinExistence type="inferred from homology"/>
<dbReference type="EMBL" id="LNQL01000001">
    <property type="protein sequence ID" value="KSU50976.1"/>
    <property type="molecule type" value="Genomic_DNA"/>
</dbReference>
<accession>A0A0V8GL60</accession>
<dbReference type="RefSeq" id="WP_023468370.1">
    <property type="nucleotide sequence ID" value="NZ_FMYN01000001.1"/>
</dbReference>
<protein>
    <recommendedName>
        <fullName evidence="3">Alkaline shock protein 23</fullName>
    </recommendedName>
</protein>
<keyword evidence="9" id="KW-1185">Reference proteome</keyword>
<evidence type="ECO:0000313" key="4">
    <source>
        <dbReference type="EMBL" id="KSU50976.1"/>
    </source>
</evidence>
<evidence type="ECO:0000313" key="6">
    <source>
        <dbReference type="EMBL" id="MEI4460987.1"/>
    </source>
</evidence>
<name>A0A0V8GL60_9BACL</name>
<dbReference type="EMBL" id="JBAWKY010000001">
    <property type="protein sequence ID" value="MEI4460987.1"/>
    <property type="molecule type" value="Genomic_DNA"/>
</dbReference>
<dbReference type="Pfam" id="PF03780">
    <property type="entry name" value="Asp23"/>
    <property type="match status" value="1"/>
</dbReference>
<reference evidence="5 8" key="2">
    <citation type="journal article" date="2016" name="Front. Microbiol.">
        <title>Genomic Resource of Rice Seed Associated Bacteria.</title>
        <authorList>
            <person name="Midha S."/>
            <person name="Bansal K."/>
            <person name="Sharma S."/>
            <person name="Kumar N."/>
            <person name="Patil P.P."/>
            <person name="Chaudhry V."/>
            <person name="Patil P.B."/>
        </authorList>
    </citation>
    <scope>NUCLEOTIDE SEQUENCE [LARGE SCALE GENOMIC DNA]</scope>
    <source>
        <strain evidence="5 8">RSA11</strain>
    </source>
</reference>
<dbReference type="AlphaFoldDB" id="A0A0V8GL60"/>
<dbReference type="InterPro" id="IPR005531">
    <property type="entry name" value="Asp23"/>
</dbReference>
<comment type="similarity">
    <text evidence="2">Belongs to the asp23 family.</text>
</comment>
<evidence type="ECO:0000313" key="9">
    <source>
        <dbReference type="Proteomes" id="UP001387110"/>
    </source>
</evidence>
<gene>
    <name evidence="4" type="ORF">AS033_06235</name>
    <name evidence="5" type="ORF">RSA11_03700</name>
    <name evidence="6" type="ORF">SZL87_00975</name>
</gene>
<evidence type="ECO:0000313" key="7">
    <source>
        <dbReference type="Proteomes" id="UP000053797"/>
    </source>
</evidence>
<dbReference type="PANTHER" id="PTHR34297:SF3">
    <property type="entry name" value="ALKALINE SHOCK PROTEIN 23"/>
    <property type="match status" value="1"/>
</dbReference>
<dbReference type="GeneID" id="90836777"/>
<evidence type="ECO:0000313" key="5">
    <source>
        <dbReference type="EMBL" id="KTR27780.1"/>
    </source>
</evidence>
<evidence type="ECO:0000256" key="2">
    <source>
        <dbReference type="ARBA" id="ARBA00005721"/>
    </source>
</evidence>
<evidence type="ECO:0000313" key="8">
    <source>
        <dbReference type="Proteomes" id="UP000072605"/>
    </source>
</evidence>
<comment type="function">
    <text evidence="1">May play a key role in alkaline pH tolerance.</text>
</comment>
<evidence type="ECO:0000256" key="3">
    <source>
        <dbReference type="ARBA" id="ARBA00019574"/>
    </source>
</evidence>
<dbReference type="EMBL" id="LDQV01000012">
    <property type="protein sequence ID" value="KTR27780.1"/>
    <property type="molecule type" value="Genomic_DNA"/>
</dbReference>
<dbReference type="Proteomes" id="UP000072605">
    <property type="component" value="Unassembled WGS sequence"/>
</dbReference>
<dbReference type="PANTHER" id="PTHR34297">
    <property type="entry name" value="HYPOTHETICAL CYTOSOLIC PROTEIN-RELATED"/>
    <property type="match status" value="1"/>
</dbReference>
<reference evidence="6 9" key="3">
    <citation type="submission" date="2023-12" db="EMBL/GenBank/DDBJ databases">
        <authorList>
            <person name="Easwaran N."/>
            <person name="Lazarus H.P.S."/>
        </authorList>
    </citation>
    <scope>NUCLEOTIDE SEQUENCE [LARGE SCALE GENOMIC DNA]</scope>
    <source>
        <strain evidence="6 9">VIT-2023</strain>
    </source>
</reference>
<evidence type="ECO:0000256" key="1">
    <source>
        <dbReference type="ARBA" id="ARBA00002561"/>
    </source>
</evidence>
<comment type="caution">
    <text evidence="4">The sequence shown here is derived from an EMBL/GenBank/DDBJ whole genome shotgun (WGS) entry which is preliminary data.</text>
</comment>
<organism evidence="4 7">
    <name type="scientific">Exiguobacterium indicum</name>
    <dbReference type="NCBI Taxonomy" id="296995"/>
    <lineage>
        <taxon>Bacteria</taxon>
        <taxon>Bacillati</taxon>
        <taxon>Bacillota</taxon>
        <taxon>Bacilli</taxon>
        <taxon>Bacillales</taxon>
        <taxon>Bacillales Family XII. Incertae Sedis</taxon>
        <taxon>Exiguobacterium</taxon>
    </lineage>
</organism>
<sequence>MANEVNTTTENEVVRENKLTFEDQVIKKIAGIASNEVTGILSMSGGFMSGLTDRLRSSEDITKGIGAEVGERQVALDLKVIVEYGKNIPSIFQETVAKIKKSISDMTGLEVVEVNMHVEDVMTRAEFEAKNKSNNEQEEKSRELQ</sequence>
<reference evidence="4 7" key="1">
    <citation type="journal article" date="2015" name="Int. J. Syst. Evol. Microbiol.">
        <title>Exiguobacterium enclense sp. nov., isolated from sediment.</title>
        <authorList>
            <person name="Dastager S.G."/>
            <person name="Mawlankar R."/>
            <person name="Sonalkar V.V."/>
            <person name="Thorat M.N."/>
            <person name="Mual P."/>
            <person name="Verma A."/>
            <person name="Krishnamurthi S."/>
            <person name="Tang S.K."/>
            <person name="Li W.J."/>
        </authorList>
    </citation>
    <scope>NUCLEOTIDE SEQUENCE [LARGE SCALE GENOMIC DNA]</scope>
    <source>
        <strain evidence="4 7">NIO-1109</strain>
    </source>
</reference>
<dbReference type="Proteomes" id="UP001387110">
    <property type="component" value="Unassembled WGS sequence"/>
</dbReference>
<dbReference type="OrthoDB" id="9808942at2"/>